<dbReference type="Pfam" id="PF13187">
    <property type="entry name" value="Fer4_9"/>
    <property type="match status" value="1"/>
</dbReference>
<evidence type="ECO:0000259" key="4">
    <source>
        <dbReference type="PROSITE" id="PS51379"/>
    </source>
</evidence>
<dbReference type="EMBL" id="WOTB01000053">
    <property type="protein sequence ID" value="NHN86789.1"/>
    <property type="molecule type" value="Genomic_DNA"/>
</dbReference>
<dbReference type="PROSITE" id="PS51379">
    <property type="entry name" value="4FE4S_FER_2"/>
    <property type="match status" value="2"/>
</dbReference>
<dbReference type="InterPro" id="IPR017900">
    <property type="entry name" value="4Fe4S_Fe_S_CS"/>
</dbReference>
<dbReference type="PROSITE" id="PS00198">
    <property type="entry name" value="4FE4S_FER_1"/>
    <property type="match status" value="2"/>
</dbReference>
<dbReference type="SUPFAM" id="SSF54862">
    <property type="entry name" value="4Fe-4S ferredoxins"/>
    <property type="match status" value="1"/>
</dbReference>
<dbReference type="InterPro" id="IPR017896">
    <property type="entry name" value="4Fe4S_Fe-S-bd"/>
</dbReference>
<keyword evidence="1" id="KW-0479">Metal-binding</keyword>
<accession>A0ABX0JU69</accession>
<evidence type="ECO:0000313" key="5">
    <source>
        <dbReference type="EMBL" id="NHN86789.1"/>
    </source>
</evidence>
<protein>
    <recommendedName>
        <fullName evidence="4">4Fe-4S ferredoxin-type domain-containing protein</fullName>
    </recommendedName>
</protein>
<proteinExistence type="predicted"/>
<dbReference type="PANTHER" id="PTHR43122:SF1">
    <property type="entry name" value="IRON-SULFUR-BINDING PROTEIN"/>
    <property type="match status" value="1"/>
</dbReference>
<evidence type="ECO:0000256" key="1">
    <source>
        <dbReference type="ARBA" id="ARBA00022723"/>
    </source>
</evidence>
<dbReference type="Gene3D" id="3.30.70.20">
    <property type="match status" value="1"/>
</dbReference>
<keyword evidence="2" id="KW-0408">Iron</keyword>
<sequence>MIEILATRCTACNTCVSACPDHVFDVGSPGELPLIARPDQCQTCFLCELYCPQDAIYVAVGDPDAIPRSALDSDPVGRIRHDYGWDGGTDDPLRYFWKLGPLLRQGVEISSARYALLLQAGKENGLREDGAPADAQAP</sequence>
<feature type="domain" description="4Fe-4S ferredoxin-type" evidence="4">
    <location>
        <begin position="31"/>
        <end position="61"/>
    </location>
</feature>
<feature type="domain" description="4Fe-4S ferredoxin-type" evidence="4">
    <location>
        <begin position="1"/>
        <end position="29"/>
    </location>
</feature>
<dbReference type="Proteomes" id="UP000635278">
    <property type="component" value="Unassembled WGS sequence"/>
</dbReference>
<evidence type="ECO:0000256" key="3">
    <source>
        <dbReference type="ARBA" id="ARBA00023014"/>
    </source>
</evidence>
<keyword evidence="6" id="KW-1185">Reference proteome</keyword>
<evidence type="ECO:0000313" key="6">
    <source>
        <dbReference type="Proteomes" id="UP000635278"/>
    </source>
</evidence>
<dbReference type="RefSeq" id="WP_173585104.1">
    <property type="nucleotide sequence ID" value="NZ_WOTB01000053.1"/>
</dbReference>
<dbReference type="PANTHER" id="PTHR43122">
    <property type="entry name" value="FERREDOXIN SUBUNIT OF PYRUVATE:FLAVODOXIN OXIDOREDUCTASE-RELATED"/>
    <property type="match status" value="1"/>
</dbReference>
<organism evidence="5 6">
    <name type="scientific">Acetobacter musti</name>
    <dbReference type="NCBI Taxonomy" id="864732"/>
    <lineage>
        <taxon>Bacteria</taxon>
        <taxon>Pseudomonadati</taxon>
        <taxon>Pseudomonadota</taxon>
        <taxon>Alphaproteobacteria</taxon>
        <taxon>Acetobacterales</taxon>
        <taxon>Acetobacteraceae</taxon>
        <taxon>Acetobacter</taxon>
    </lineage>
</organism>
<keyword evidence="3" id="KW-0411">Iron-sulfur</keyword>
<evidence type="ECO:0000256" key="2">
    <source>
        <dbReference type="ARBA" id="ARBA00023004"/>
    </source>
</evidence>
<name>A0ABX0JU69_9PROT</name>
<comment type="caution">
    <text evidence="5">The sequence shown here is derived from an EMBL/GenBank/DDBJ whole genome shotgun (WGS) entry which is preliminary data.</text>
</comment>
<reference evidence="5 6" key="1">
    <citation type="journal article" date="2020" name="Int. J. Syst. Evol. Microbiol.">
        <title>Novel acetic acid bacteria from cider fermentations: Acetobacter conturbans sp. nov. and Acetobacter fallax sp. nov.</title>
        <authorList>
            <person name="Sombolestani A.S."/>
            <person name="Cleenwerck I."/>
            <person name="Cnockaert M."/>
            <person name="Borremans W."/>
            <person name="Wieme A.D."/>
            <person name="De Vuyst L."/>
            <person name="Vandamme P."/>
        </authorList>
    </citation>
    <scope>NUCLEOTIDE SEQUENCE [LARGE SCALE GENOMIC DNA]</scope>
    <source>
        <strain evidence="5 6">LMG 30640</strain>
    </source>
</reference>
<gene>
    <name evidence="5" type="ORF">GOB93_19535</name>
</gene>